<evidence type="ECO:0000256" key="14">
    <source>
        <dbReference type="ARBA" id="ARBA00031222"/>
    </source>
</evidence>
<dbReference type="GO" id="GO:0032981">
    <property type="term" value="P:mitochondrial respiratory chain complex I assembly"/>
    <property type="evidence" value="ECO:0007669"/>
    <property type="project" value="TreeGrafter"/>
</dbReference>
<evidence type="ECO:0000256" key="6">
    <source>
        <dbReference type="ARBA" id="ARBA00013482"/>
    </source>
</evidence>
<evidence type="ECO:0000256" key="16">
    <source>
        <dbReference type="PIRSR" id="PIRSR619342-50"/>
    </source>
</evidence>
<evidence type="ECO:0000256" key="7">
    <source>
        <dbReference type="ARBA" id="ARBA00022448"/>
    </source>
</evidence>
<organism evidence="17">
    <name type="scientific">Albugo laibachii Nc14</name>
    <dbReference type="NCBI Taxonomy" id="890382"/>
    <lineage>
        <taxon>Eukaryota</taxon>
        <taxon>Sar</taxon>
        <taxon>Stramenopiles</taxon>
        <taxon>Oomycota</taxon>
        <taxon>Peronosporomycetes</taxon>
        <taxon>Albuginales</taxon>
        <taxon>Albuginaceae</taxon>
        <taxon>Albugo</taxon>
    </lineage>
</organism>
<dbReference type="PANTHER" id="PTHR15224:SF1">
    <property type="entry name" value="NADH DEHYDROGENASE [UBIQUINONE] IRON-SULFUR PROTEIN 5"/>
    <property type="match status" value="1"/>
</dbReference>
<sequence>MASGFGFNGREGRCYQFWKEVEECNKHSEYLGQCALQAEDYMECLHHRKELTRMNAVVVEKKRQQEKKRNGEHTHGGGH</sequence>
<evidence type="ECO:0000256" key="5">
    <source>
        <dbReference type="ARBA" id="ARBA00011261"/>
    </source>
</evidence>
<dbReference type="HOGENOM" id="CLU_162182_2_0_1"/>
<dbReference type="GO" id="GO:0005758">
    <property type="term" value="C:mitochondrial intermembrane space"/>
    <property type="evidence" value="ECO:0007669"/>
    <property type="project" value="UniProtKB-SubCell"/>
</dbReference>
<evidence type="ECO:0000256" key="2">
    <source>
        <dbReference type="ARBA" id="ARBA00004569"/>
    </source>
</evidence>
<evidence type="ECO:0000256" key="12">
    <source>
        <dbReference type="ARBA" id="ARBA00023136"/>
    </source>
</evidence>
<gene>
    <name evidence="17" type="primary">AlNc14C41G3517</name>
    <name evidence="17" type="ORF">ALNC14_040240</name>
</gene>
<comment type="similarity">
    <text evidence="4">Belongs to the complex I NDUFS5 subunit family.</text>
</comment>
<evidence type="ECO:0000256" key="3">
    <source>
        <dbReference type="ARBA" id="ARBA00004637"/>
    </source>
</evidence>
<keyword evidence="12" id="KW-0472">Membrane</keyword>
<feature type="disulfide bond" evidence="16">
    <location>
        <begin position="14"/>
        <end position="44"/>
    </location>
</feature>
<dbReference type="EMBL" id="FR824086">
    <property type="protein sequence ID" value="CCA17881.1"/>
    <property type="molecule type" value="Genomic_DNA"/>
</dbReference>
<reference evidence="17" key="1">
    <citation type="journal article" date="2011" name="PLoS Biol.">
        <title>Gene gain and loss during evolution of obligate parasitism in the white rust pathogen of Arabidopsis thaliana.</title>
        <authorList>
            <person name="Kemen E."/>
            <person name="Gardiner A."/>
            <person name="Schultz-Larsen T."/>
            <person name="Kemen A.C."/>
            <person name="Balmuth A.L."/>
            <person name="Robert-Seilaniantz A."/>
            <person name="Bailey K."/>
            <person name="Holub E."/>
            <person name="Studholme D.J."/>
            <person name="Maclean D."/>
            <person name="Jones J.D."/>
        </authorList>
    </citation>
    <scope>NUCLEOTIDE SEQUENCE</scope>
</reference>
<dbReference type="PANTHER" id="PTHR15224">
    <property type="entry name" value="NADH DEHYDROGENASE [UBIQUINONE] IRON-SULFUR PROTEIN 5"/>
    <property type="match status" value="1"/>
</dbReference>
<evidence type="ECO:0000256" key="8">
    <source>
        <dbReference type="ARBA" id="ARBA00022660"/>
    </source>
</evidence>
<comment type="subunit">
    <text evidence="5">Mammalian complex I is composed of 45 different subunits. This is a component of the iron-sulfur (IP) fragment of the enzyme.</text>
</comment>
<dbReference type="Pfam" id="PF10200">
    <property type="entry name" value="Ndufs5"/>
    <property type="match status" value="1"/>
</dbReference>
<reference evidence="17" key="2">
    <citation type="submission" date="2011-02" db="EMBL/GenBank/DDBJ databases">
        <authorList>
            <person name="MacLean D."/>
        </authorList>
    </citation>
    <scope>NUCLEOTIDE SEQUENCE</scope>
</reference>
<evidence type="ECO:0000256" key="10">
    <source>
        <dbReference type="ARBA" id="ARBA00022982"/>
    </source>
</evidence>
<dbReference type="CDD" id="cd24141">
    <property type="entry name" value="NDUFS5-like"/>
    <property type="match status" value="1"/>
</dbReference>
<evidence type="ECO:0000256" key="9">
    <source>
        <dbReference type="ARBA" id="ARBA00022792"/>
    </source>
</evidence>
<evidence type="ECO:0000256" key="11">
    <source>
        <dbReference type="ARBA" id="ARBA00023128"/>
    </source>
</evidence>
<comment type="function">
    <text evidence="1">Accessory subunit of the mitochondrial membrane respiratory chain NADH dehydrogenase (Complex I), that is believed not to be involved in catalysis. Complex I functions in the transfer of electrons from NADH to the respiratory chain. The immediate electron acceptor for the enzyme is believed to be ubiquinone.</text>
</comment>
<accession>F0W9R3</accession>
<evidence type="ECO:0000256" key="1">
    <source>
        <dbReference type="ARBA" id="ARBA00003195"/>
    </source>
</evidence>
<keyword evidence="7" id="KW-0813">Transport</keyword>
<evidence type="ECO:0000313" key="17">
    <source>
        <dbReference type="EMBL" id="CCA17881.1"/>
    </source>
</evidence>
<proteinExistence type="inferred from homology"/>
<name>F0W9R3_9STRA</name>
<dbReference type="GO" id="GO:0005743">
    <property type="term" value="C:mitochondrial inner membrane"/>
    <property type="evidence" value="ECO:0007669"/>
    <property type="project" value="UniProtKB-SubCell"/>
</dbReference>
<evidence type="ECO:0000256" key="15">
    <source>
        <dbReference type="ARBA" id="ARBA00032739"/>
    </source>
</evidence>
<evidence type="ECO:0000256" key="4">
    <source>
        <dbReference type="ARBA" id="ARBA00007372"/>
    </source>
</evidence>
<protein>
    <recommendedName>
        <fullName evidence="6">NADH dehydrogenase [ubiquinone] iron-sulfur protein 5</fullName>
    </recommendedName>
    <alternativeName>
        <fullName evidence="14">Complex I-15 kDa</fullName>
    </alternativeName>
    <alternativeName>
        <fullName evidence="15">NADH-ubiquinone oxidoreductase 15 kDa subunit</fullName>
    </alternativeName>
</protein>
<evidence type="ECO:0000256" key="13">
    <source>
        <dbReference type="ARBA" id="ARBA00023157"/>
    </source>
</evidence>
<keyword evidence="11" id="KW-0496">Mitochondrion</keyword>
<dbReference type="AlphaFoldDB" id="F0W9R3"/>
<dbReference type="InterPro" id="IPR019342">
    <property type="entry name" value="NADH_UbQ_OxRdtase_FeS-su5"/>
</dbReference>
<keyword evidence="9" id="KW-0999">Mitochondrion inner membrane</keyword>
<feature type="disulfide bond" evidence="16">
    <location>
        <begin position="24"/>
        <end position="34"/>
    </location>
</feature>
<keyword evidence="13 16" id="KW-1015">Disulfide bond</keyword>
<keyword evidence="8" id="KW-0679">Respiratory chain</keyword>
<comment type="subcellular location">
    <subcellularLocation>
        <location evidence="3">Mitochondrion inner membrane</location>
        <topology evidence="3">Peripheral membrane protein</topology>
    </subcellularLocation>
    <subcellularLocation>
        <location evidence="2">Mitochondrion intermembrane space</location>
    </subcellularLocation>
</comment>
<keyword evidence="10" id="KW-0249">Electron transport</keyword>